<evidence type="ECO:0000313" key="4">
    <source>
        <dbReference type="EMBL" id="RDJ29931.1"/>
    </source>
</evidence>
<accession>A0A370LDB9</accession>
<comment type="caution">
    <text evidence="4">The sequence shown here is derived from an EMBL/GenBank/DDBJ whole genome shotgun (WGS) entry which is preliminary data.</text>
</comment>
<dbReference type="InterPro" id="IPR045079">
    <property type="entry name" value="Oxoprolinase-like"/>
</dbReference>
<sequence>MLRIGVDVGGTFTDFAAWRDDPATLTTYKVSSTPPNFIDGFKAGFEEIIARIEPRPGESVIVMHGTTVSTNTVIERNGSVLALLVTRGFRDILDLQRFRLNDPIRIDAGRTEPLVPRHLVFEIDERLEPNGSVHTPIDLAQVREAALAAKAQGATSIAIAFLHSYANLDHELAAAQVIADAVPEADVSISSEILPRIGEYERSIACVLNAYVRKRLATYIGEVEAYLGQRLAQTRLFITRSNGGALAAKEARNFPIHTLLSGPASGVTAARFFAAAEPERRFLTMDMGGTSTDMSLILDGRPTITNEAKVGDFPLTMTVTGIEAVGAGGGSVAWLDGTVLRVGPRSAGAWPGPACFGRGGTEPTVTDAYLLCGYIDPDNFLGGRMRLDVAAAGLAFAPLARRLGITIDEAAEACITVASSNMVAKALPYFARHGVDQEELTLVLFGGAGSLHGPLLAHELGINRLLVPRTPSVFCAFGGLVSELVQDMVATVYGSEFDGPSLARRFGDLEQGAETWLAAQAGKSDLVATRTEHWAEMRYLGQFFSLNVLLPPEAVASGDLAAIHGAYHAEHERLYSHADREAQIEILELRVRIAGALPTPAMDAIALPSQDAGISQAARSLRFDGTLYQDAPVHDRDTLQVGSRIEGPAIIEQSDTTIFVIPGFVAETQASGDLLMTRTN</sequence>
<dbReference type="InterPro" id="IPR002821">
    <property type="entry name" value="Hydantoinase_A"/>
</dbReference>
<dbReference type="PANTHER" id="PTHR11365:SF23">
    <property type="entry name" value="HYPOTHETICAL 5-OXOPROLINASE (EUROFUNG)-RELATED"/>
    <property type="match status" value="1"/>
</dbReference>
<reference evidence="5" key="1">
    <citation type="submission" date="2018-07" db="EMBL/GenBank/DDBJ databases">
        <authorList>
            <person name="Safronova V.I."/>
            <person name="Chirak E.R."/>
            <person name="Sazanova A.L."/>
        </authorList>
    </citation>
    <scope>NUCLEOTIDE SEQUENCE [LARGE SCALE GENOMIC DNA]</scope>
    <source>
        <strain evidence="5">RCAM04685</strain>
    </source>
</reference>
<proteinExistence type="predicted"/>
<dbReference type="InterPro" id="IPR049517">
    <property type="entry name" value="ACX-like_C"/>
</dbReference>
<dbReference type="GO" id="GO:0006749">
    <property type="term" value="P:glutathione metabolic process"/>
    <property type="evidence" value="ECO:0007669"/>
    <property type="project" value="TreeGrafter"/>
</dbReference>
<dbReference type="SUPFAM" id="SSF53067">
    <property type="entry name" value="Actin-like ATPase domain"/>
    <property type="match status" value="1"/>
</dbReference>
<gene>
    <name evidence="4" type="ORF">DWE98_04360</name>
</gene>
<evidence type="ECO:0000313" key="5">
    <source>
        <dbReference type="Proteomes" id="UP000255207"/>
    </source>
</evidence>
<keyword evidence="5" id="KW-1185">Reference proteome</keyword>
<dbReference type="OrthoDB" id="9759608at2"/>
<dbReference type="PANTHER" id="PTHR11365">
    <property type="entry name" value="5-OXOPROLINASE RELATED"/>
    <property type="match status" value="1"/>
</dbReference>
<dbReference type="Proteomes" id="UP000255207">
    <property type="component" value="Unassembled WGS sequence"/>
</dbReference>
<protein>
    <submittedName>
        <fullName evidence="4">Hydantoinase/oxoprolinase family protein</fullName>
    </submittedName>
</protein>
<dbReference type="InterPro" id="IPR043129">
    <property type="entry name" value="ATPase_NBD"/>
</dbReference>
<dbReference type="AlphaFoldDB" id="A0A370LDB9"/>
<dbReference type="Pfam" id="PF19278">
    <property type="entry name" value="Hydant_A_C"/>
    <property type="match status" value="1"/>
</dbReference>
<dbReference type="GO" id="GO:0017168">
    <property type="term" value="F:5-oxoprolinase (ATP-hydrolyzing) activity"/>
    <property type="evidence" value="ECO:0007669"/>
    <property type="project" value="TreeGrafter"/>
</dbReference>
<organism evidence="4 5">
    <name type="scientific">Bosea caraganae</name>
    <dbReference type="NCBI Taxonomy" id="2763117"/>
    <lineage>
        <taxon>Bacteria</taxon>
        <taxon>Pseudomonadati</taxon>
        <taxon>Pseudomonadota</taxon>
        <taxon>Alphaproteobacteria</taxon>
        <taxon>Hyphomicrobiales</taxon>
        <taxon>Boseaceae</taxon>
        <taxon>Bosea</taxon>
    </lineage>
</organism>
<feature type="domain" description="Acetophenone carboxylase-like C-terminal" evidence="3">
    <location>
        <begin position="509"/>
        <end position="665"/>
    </location>
</feature>
<dbReference type="EMBL" id="QQTP01000001">
    <property type="protein sequence ID" value="RDJ29931.1"/>
    <property type="molecule type" value="Genomic_DNA"/>
</dbReference>
<feature type="domain" description="Hydantoinase/oxoprolinase N-terminal" evidence="2">
    <location>
        <begin position="3"/>
        <end position="179"/>
    </location>
</feature>
<dbReference type="GO" id="GO:0005829">
    <property type="term" value="C:cytosol"/>
    <property type="evidence" value="ECO:0007669"/>
    <property type="project" value="TreeGrafter"/>
</dbReference>
<evidence type="ECO:0000259" key="1">
    <source>
        <dbReference type="Pfam" id="PF01968"/>
    </source>
</evidence>
<evidence type="ECO:0000259" key="2">
    <source>
        <dbReference type="Pfam" id="PF05378"/>
    </source>
</evidence>
<dbReference type="InterPro" id="IPR008040">
    <property type="entry name" value="Hydant_A_N"/>
</dbReference>
<evidence type="ECO:0000259" key="3">
    <source>
        <dbReference type="Pfam" id="PF19278"/>
    </source>
</evidence>
<dbReference type="Pfam" id="PF01968">
    <property type="entry name" value="Hydantoinase_A"/>
    <property type="match status" value="1"/>
</dbReference>
<name>A0A370LDB9_9HYPH</name>
<feature type="domain" description="Hydantoinase A/oxoprolinase" evidence="1">
    <location>
        <begin position="203"/>
        <end position="487"/>
    </location>
</feature>
<dbReference type="Pfam" id="PF05378">
    <property type="entry name" value="Hydant_A_N"/>
    <property type="match status" value="1"/>
</dbReference>